<keyword evidence="3 7" id="KW-0812">Transmembrane</keyword>
<feature type="domain" description="Palmitoyltransferase DHHC" evidence="9">
    <location>
        <begin position="93"/>
        <end position="230"/>
    </location>
</feature>
<feature type="transmembrane region" description="Helical" evidence="7">
    <location>
        <begin position="138"/>
        <end position="164"/>
    </location>
</feature>
<evidence type="ECO:0000313" key="10">
    <source>
        <dbReference type="EMBL" id="OLP78054.1"/>
    </source>
</evidence>
<feature type="transmembrane region" description="Helical" evidence="7">
    <location>
        <begin position="50"/>
        <end position="68"/>
    </location>
</feature>
<dbReference type="OrthoDB" id="1924421at2759"/>
<gene>
    <name evidence="10" type="primary">ZDHHC1</name>
    <name evidence="10" type="ORF">AK812_SmicGene41814</name>
</gene>
<evidence type="ECO:0000256" key="3">
    <source>
        <dbReference type="ARBA" id="ARBA00022692"/>
    </source>
</evidence>
<dbReference type="GO" id="GO:0005783">
    <property type="term" value="C:endoplasmic reticulum"/>
    <property type="evidence" value="ECO:0007669"/>
    <property type="project" value="TreeGrafter"/>
</dbReference>
<keyword evidence="6 7" id="KW-0012">Acyltransferase</keyword>
<dbReference type="Pfam" id="PF01529">
    <property type="entry name" value="DHHC"/>
    <property type="match status" value="1"/>
</dbReference>
<proteinExistence type="inferred from homology"/>
<comment type="catalytic activity">
    <reaction evidence="7">
        <text>L-cysteinyl-[protein] + hexadecanoyl-CoA = S-hexadecanoyl-L-cysteinyl-[protein] + CoA</text>
        <dbReference type="Rhea" id="RHEA:36683"/>
        <dbReference type="Rhea" id="RHEA-COMP:10131"/>
        <dbReference type="Rhea" id="RHEA-COMP:11032"/>
        <dbReference type="ChEBI" id="CHEBI:29950"/>
        <dbReference type="ChEBI" id="CHEBI:57287"/>
        <dbReference type="ChEBI" id="CHEBI:57379"/>
        <dbReference type="ChEBI" id="CHEBI:74151"/>
        <dbReference type="EC" id="2.3.1.225"/>
    </reaction>
</comment>
<dbReference type="GO" id="GO:0005794">
    <property type="term" value="C:Golgi apparatus"/>
    <property type="evidence" value="ECO:0007669"/>
    <property type="project" value="TreeGrafter"/>
</dbReference>
<keyword evidence="4 7" id="KW-1133">Transmembrane helix</keyword>
<organism evidence="10 11">
    <name type="scientific">Symbiodinium microadriaticum</name>
    <name type="common">Dinoflagellate</name>
    <name type="synonym">Zooxanthella microadriatica</name>
    <dbReference type="NCBI Taxonomy" id="2951"/>
    <lineage>
        <taxon>Eukaryota</taxon>
        <taxon>Sar</taxon>
        <taxon>Alveolata</taxon>
        <taxon>Dinophyceae</taxon>
        <taxon>Suessiales</taxon>
        <taxon>Symbiodiniaceae</taxon>
        <taxon>Symbiodinium</taxon>
    </lineage>
</organism>
<evidence type="ECO:0000256" key="5">
    <source>
        <dbReference type="ARBA" id="ARBA00023136"/>
    </source>
</evidence>
<dbReference type="PANTHER" id="PTHR22883:SF203">
    <property type="entry name" value="PALMITOYLTRANSFERASE"/>
    <property type="match status" value="1"/>
</dbReference>
<keyword evidence="2 7" id="KW-0808">Transferase</keyword>
<dbReference type="PANTHER" id="PTHR22883">
    <property type="entry name" value="ZINC FINGER DHHC DOMAIN CONTAINING PROTEIN"/>
    <property type="match status" value="1"/>
</dbReference>
<dbReference type="AlphaFoldDB" id="A0A1Q9C548"/>
<dbReference type="PROSITE" id="PS50216">
    <property type="entry name" value="DHHC"/>
    <property type="match status" value="1"/>
</dbReference>
<sequence length="403" mass="44029">MAESVEELRIHGFHWPLHPLQVVSWVVFGTDFVVYLTLCVPMIETVLAQVLVTCFFLVSVGFLVVSTFRATKCNPIDPFVLRDESEFKDEELDELPFCGLCATTVQARSKHCRACNKCVASFDHHCMWLNNCIGGDNYYAFFVSISSVGVMIGVVLGTILYQFIDYFTNEAFESRLEASPIHSGLSMESFLVTLIAMSFVNVPLWCLDMQLVLLHVYLMHKNLTTYEYIMNRREQDAGTSKFRGLPRCMDWIVFSRCGQRRPKKKDKIEKIDETKPAPPNVEAGAQPPELETDRTLPAAPAEAPPGSTGSTEGDGVAAKHEAVTEAEETSLAGGRTDTETAPELTVPVQDDKSAGGLGVNSEVALVEQCEVASGPTVGVPQVGCGCDGSSTLSREAPSGRAAV</sequence>
<evidence type="ECO:0000256" key="8">
    <source>
        <dbReference type="SAM" id="MobiDB-lite"/>
    </source>
</evidence>
<keyword evidence="5 7" id="KW-0472">Membrane</keyword>
<accession>A0A1Q9C548</accession>
<dbReference type="Proteomes" id="UP000186817">
    <property type="component" value="Unassembled WGS sequence"/>
</dbReference>
<dbReference type="GO" id="GO:0016020">
    <property type="term" value="C:membrane"/>
    <property type="evidence" value="ECO:0007669"/>
    <property type="project" value="UniProtKB-SubCell"/>
</dbReference>
<dbReference type="InterPro" id="IPR039859">
    <property type="entry name" value="PFA4/ZDH16/20/ERF2-like"/>
</dbReference>
<comment type="similarity">
    <text evidence="7">Belongs to the DHHC palmitoyltransferase family.</text>
</comment>
<evidence type="ECO:0000256" key="6">
    <source>
        <dbReference type="ARBA" id="ARBA00023315"/>
    </source>
</evidence>
<reference evidence="10 11" key="1">
    <citation type="submission" date="2016-02" db="EMBL/GenBank/DDBJ databases">
        <title>Genome analysis of coral dinoflagellate symbionts highlights evolutionary adaptations to a symbiotic lifestyle.</title>
        <authorList>
            <person name="Aranda M."/>
            <person name="Li Y."/>
            <person name="Liew Y.J."/>
            <person name="Baumgarten S."/>
            <person name="Simakov O."/>
            <person name="Wilson M."/>
            <person name="Piel J."/>
            <person name="Ashoor H."/>
            <person name="Bougouffa S."/>
            <person name="Bajic V.B."/>
            <person name="Ryu T."/>
            <person name="Ravasi T."/>
            <person name="Bayer T."/>
            <person name="Micklem G."/>
            <person name="Kim H."/>
            <person name="Bhak J."/>
            <person name="Lajeunesse T.C."/>
            <person name="Voolstra C.R."/>
        </authorList>
    </citation>
    <scope>NUCLEOTIDE SEQUENCE [LARGE SCALE GENOMIC DNA]</scope>
    <source>
        <strain evidence="10 11">CCMP2467</strain>
    </source>
</reference>
<evidence type="ECO:0000256" key="4">
    <source>
        <dbReference type="ARBA" id="ARBA00022989"/>
    </source>
</evidence>
<evidence type="ECO:0000259" key="9">
    <source>
        <dbReference type="Pfam" id="PF01529"/>
    </source>
</evidence>
<dbReference type="InterPro" id="IPR001594">
    <property type="entry name" value="Palmitoyltrfase_DHHC"/>
</dbReference>
<comment type="subcellular location">
    <subcellularLocation>
        <location evidence="1">Membrane</location>
        <topology evidence="1">Multi-pass membrane protein</topology>
    </subcellularLocation>
</comment>
<dbReference type="EMBL" id="LSRX01001669">
    <property type="protein sequence ID" value="OLP78054.1"/>
    <property type="molecule type" value="Genomic_DNA"/>
</dbReference>
<evidence type="ECO:0000256" key="1">
    <source>
        <dbReference type="ARBA" id="ARBA00004141"/>
    </source>
</evidence>
<feature type="region of interest" description="Disordered" evidence="8">
    <location>
        <begin position="263"/>
        <end position="355"/>
    </location>
</feature>
<protein>
    <recommendedName>
        <fullName evidence="7">Palmitoyltransferase</fullName>
        <ecNumber evidence="7">2.3.1.225</ecNumber>
    </recommendedName>
</protein>
<evidence type="ECO:0000313" key="11">
    <source>
        <dbReference type="Proteomes" id="UP000186817"/>
    </source>
</evidence>
<comment type="caution">
    <text evidence="10">The sequence shown here is derived from an EMBL/GenBank/DDBJ whole genome shotgun (WGS) entry which is preliminary data.</text>
</comment>
<feature type="transmembrane region" description="Helical" evidence="7">
    <location>
        <begin position="22"/>
        <end position="43"/>
    </location>
</feature>
<evidence type="ECO:0000256" key="2">
    <source>
        <dbReference type="ARBA" id="ARBA00022679"/>
    </source>
</evidence>
<feature type="compositionally biased region" description="Basic and acidic residues" evidence="8">
    <location>
        <begin position="266"/>
        <end position="275"/>
    </location>
</feature>
<keyword evidence="11" id="KW-1185">Reference proteome</keyword>
<comment type="domain">
    <text evidence="7">The DHHC domain is required for palmitoyltransferase activity.</text>
</comment>
<name>A0A1Q9C548_SYMMI</name>
<dbReference type="OMA" id="IMNRREQ"/>
<feature type="transmembrane region" description="Helical" evidence="7">
    <location>
        <begin position="185"/>
        <end position="205"/>
    </location>
</feature>
<dbReference type="GO" id="GO:0019706">
    <property type="term" value="F:protein-cysteine S-palmitoyltransferase activity"/>
    <property type="evidence" value="ECO:0007669"/>
    <property type="project" value="UniProtKB-EC"/>
</dbReference>
<evidence type="ECO:0000256" key="7">
    <source>
        <dbReference type="RuleBase" id="RU079119"/>
    </source>
</evidence>
<dbReference type="EC" id="2.3.1.225" evidence="7"/>
<dbReference type="GO" id="GO:0006612">
    <property type="term" value="P:protein targeting to membrane"/>
    <property type="evidence" value="ECO:0007669"/>
    <property type="project" value="TreeGrafter"/>
</dbReference>